<evidence type="ECO:0000256" key="1">
    <source>
        <dbReference type="ARBA" id="ARBA00004604"/>
    </source>
</evidence>
<comment type="subcellular location">
    <subcellularLocation>
        <location evidence="1">Nucleus</location>
        <location evidence="1">Nucleolus</location>
    </subcellularLocation>
</comment>
<reference evidence="5 6" key="1">
    <citation type="journal article" date="2018" name="Mol. Biol. Evol.">
        <title>Analysis of the draft genome of the red seaweed Gracilariopsis chorda provides insights into genome size evolution in Rhodophyta.</title>
        <authorList>
            <person name="Lee J."/>
            <person name="Yang E.C."/>
            <person name="Graf L."/>
            <person name="Yang J.H."/>
            <person name="Qiu H."/>
            <person name="Zel Zion U."/>
            <person name="Chan C.X."/>
            <person name="Stephens T.G."/>
            <person name="Weber A.P.M."/>
            <person name="Boo G.H."/>
            <person name="Boo S.M."/>
            <person name="Kim K.M."/>
            <person name="Shin Y."/>
            <person name="Jung M."/>
            <person name="Lee S.J."/>
            <person name="Yim H.S."/>
            <person name="Lee J.H."/>
            <person name="Bhattacharya D."/>
            <person name="Yoon H.S."/>
        </authorList>
    </citation>
    <scope>NUCLEOTIDE SEQUENCE [LARGE SCALE GENOMIC DNA]</scope>
    <source>
        <strain evidence="5 6">SKKU-2015</strain>
        <tissue evidence="5">Whole body</tissue>
    </source>
</reference>
<evidence type="ECO:0000256" key="3">
    <source>
        <dbReference type="ARBA" id="ARBA00023242"/>
    </source>
</evidence>
<organism evidence="5 6">
    <name type="scientific">Gracilariopsis chorda</name>
    <dbReference type="NCBI Taxonomy" id="448386"/>
    <lineage>
        <taxon>Eukaryota</taxon>
        <taxon>Rhodophyta</taxon>
        <taxon>Florideophyceae</taxon>
        <taxon>Rhodymeniophycidae</taxon>
        <taxon>Gracilariales</taxon>
        <taxon>Gracilariaceae</taxon>
        <taxon>Gracilariopsis</taxon>
    </lineage>
</organism>
<dbReference type="SUPFAM" id="SSF82704">
    <property type="entry name" value="AlbA-like"/>
    <property type="match status" value="1"/>
</dbReference>
<evidence type="ECO:0000256" key="4">
    <source>
        <dbReference type="SAM" id="MobiDB-lite"/>
    </source>
</evidence>
<dbReference type="GO" id="GO:0001682">
    <property type="term" value="P:tRNA 5'-leader removal"/>
    <property type="evidence" value="ECO:0007669"/>
    <property type="project" value="InterPro"/>
</dbReference>
<dbReference type="GO" id="GO:0003676">
    <property type="term" value="F:nucleic acid binding"/>
    <property type="evidence" value="ECO:0007669"/>
    <property type="project" value="InterPro"/>
</dbReference>
<feature type="region of interest" description="Disordered" evidence="4">
    <location>
        <begin position="1"/>
        <end position="38"/>
    </location>
</feature>
<feature type="compositionally biased region" description="Pro residues" evidence="4">
    <location>
        <begin position="23"/>
        <end position="35"/>
    </location>
</feature>
<dbReference type="Pfam" id="PF12328">
    <property type="entry name" value="Rpp20"/>
    <property type="match status" value="1"/>
</dbReference>
<comment type="caution">
    <text evidence="5">The sequence shown here is derived from an EMBL/GenBank/DDBJ whole genome shotgun (WGS) entry which is preliminary data.</text>
</comment>
<proteinExistence type="predicted"/>
<evidence type="ECO:0000313" key="5">
    <source>
        <dbReference type="EMBL" id="PXF40949.1"/>
    </source>
</evidence>
<dbReference type="EMBL" id="NBIV01000250">
    <property type="protein sequence ID" value="PXF40949.1"/>
    <property type="molecule type" value="Genomic_DNA"/>
</dbReference>
<dbReference type="PANTHER" id="PTHR15314:SF1">
    <property type="entry name" value="RIBONUCLEASE P PROTEIN SUBUNIT P20"/>
    <property type="match status" value="1"/>
</dbReference>
<evidence type="ECO:0000313" key="6">
    <source>
        <dbReference type="Proteomes" id="UP000247409"/>
    </source>
</evidence>
<dbReference type="GO" id="GO:0000172">
    <property type="term" value="C:ribonuclease MRP complex"/>
    <property type="evidence" value="ECO:0007669"/>
    <property type="project" value="InterPro"/>
</dbReference>
<dbReference type="OrthoDB" id="416729at2759"/>
<protein>
    <submittedName>
        <fullName evidence="5">Ribonuclease P protein subunit p20</fullName>
    </submittedName>
</protein>
<name>A0A2V3IFS8_9FLOR</name>
<dbReference type="Proteomes" id="UP000247409">
    <property type="component" value="Unassembled WGS sequence"/>
</dbReference>
<feature type="compositionally biased region" description="Low complexity" evidence="4">
    <location>
        <begin position="9"/>
        <end position="22"/>
    </location>
</feature>
<dbReference type="InterPro" id="IPR014612">
    <property type="entry name" value="Pop7/Rpp20"/>
</dbReference>
<dbReference type="GO" id="GO:0005655">
    <property type="term" value="C:nucleolar ribonuclease P complex"/>
    <property type="evidence" value="ECO:0007669"/>
    <property type="project" value="InterPro"/>
</dbReference>
<gene>
    <name evidence="5" type="ORF">BWQ96_09344</name>
</gene>
<sequence>MAPKRKRVTQSAADSAPTSATPPQQPSALPLPHPTNDPTKYRVVTRLPNAHPPNARSIHVSRSTKFAPLNKRVKRLLQTSSRPIVLHAMGAAMQHSCELALAIQRHAHGTLQLVPLTSTQQVYDDYQPLVEGYDEITRCRNVSAIRITIRKTSVYVYHKQPKHTK</sequence>
<accession>A0A2V3IFS8</accession>
<dbReference type="PANTHER" id="PTHR15314">
    <property type="entry name" value="RIBONUCLEASE P PROTEIN SUBUNIT P20"/>
    <property type="match status" value="1"/>
</dbReference>
<keyword evidence="6" id="KW-1185">Reference proteome</keyword>
<keyword evidence="3" id="KW-0539">Nucleus</keyword>
<dbReference type="AlphaFoldDB" id="A0A2V3IFS8"/>
<dbReference type="InterPro" id="IPR036882">
    <property type="entry name" value="Alba-like_dom_sf"/>
</dbReference>
<keyword evidence="2" id="KW-0819">tRNA processing</keyword>
<evidence type="ECO:0000256" key="2">
    <source>
        <dbReference type="ARBA" id="ARBA00022694"/>
    </source>
</evidence>
<dbReference type="Gene3D" id="3.30.110.20">
    <property type="entry name" value="Alba-like domain"/>
    <property type="match status" value="1"/>
</dbReference>